<reference evidence="9 10" key="1">
    <citation type="submission" date="2021-03" db="EMBL/GenBank/DDBJ databases">
        <title>Genomic Encyclopedia of Type Strains, Phase IV (KMG-IV): sequencing the most valuable type-strain genomes for metagenomic binning, comparative biology and taxonomic classification.</title>
        <authorList>
            <person name="Goeker M."/>
        </authorList>
    </citation>
    <scope>NUCLEOTIDE SEQUENCE [LARGE SCALE GENOMIC DNA]</scope>
    <source>
        <strain evidence="9 10">DSM 25609</strain>
    </source>
</reference>
<dbReference type="Proteomes" id="UP001519345">
    <property type="component" value="Unassembled WGS sequence"/>
</dbReference>
<evidence type="ECO:0000256" key="5">
    <source>
        <dbReference type="ARBA" id="ARBA00022960"/>
    </source>
</evidence>
<evidence type="ECO:0000313" key="10">
    <source>
        <dbReference type="Proteomes" id="UP001519345"/>
    </source>
</evidence>
<keyword evidence="7 8" id="KW-0472">Membrane</keyword>
<evidence type="ECO:0000256" key="3">
    <source>
        <dbReference type="ARBA" id="ARBA00022475"/>
    </source>
</evidence>
<evidence type="ECO:0000256" key="2">
    <source>
        <dbReference type="ARBA" id="ARBA00007776"/>
    </source>
</evidence>
<keyword evidence="5" id="KW-0133">Cell shape</keyword>
<dbReference type="NCBIfam" id="TIGR03426">
    <property type="entry name" value="shape_MreD"/>
    <property type="match status" value="1"/>
</dbReference>
<sequence>MKRLYLPFLLFLFLILEGVALELLPAGLIMSDLLIVPHWVLVILLFISVFYDREYTYYSVLYAFIFGLLIDIVYTGILGVYMFSYAFVIYIIQGLRKLLHGNILVTLLLAVIGITLADLSINMIYSTVGLVDMLWADYLMSRLVPTILANLLFLVFLYPVLMKPFASWGKEQLSGKKSF</sequence>
<feature type="transmembrane region" description="Helical" evidence="8">
    <location>
        <begin position="63"/>
        <end position="92"/>
    </location>
</feature>
<organism evidence="9 10">
    <name type="scientific">Virgibacillus natechei</name>
    <dbReference type="NCBI Taxonomy" id="1216297"/>
    <lineage>
        <taxon>Bacteria</taxon>
        <taxon>Bacillati</taxon>
        <taxon>Bacillota</taxon>
        <taxon>Bacilli</taxon>
        <taxon>Bacillales</taxon>
        <taxon>Bacillaceae</taxon>
        <taxon>Virgibacillus</taxon>
    </lineage>
</organism>
<feature type="transmembrane region" description="Helical" evidence="8">
    <location>
        <begin position="104"/>
        <end position="131"/>
    </location>
</feature>
<evidence type="ECO:0000256" key="4">
    <source>
        <dbReference type="ARBA" id="ARBA00022692"/>
    </source>
</evidence>
<evidence type="ECO:0000256" key="8">
    <source>
        <dbReference type="SAM" id="Phobius"/>
    </source>
</evidence>
<comment type="caution">
    <text evidence="9">The sequence shown here is derived from an EMBL/GenBank/DDBJ whole genome shotgun (WGS) entry which is preliminary data.</text>
</comment>
<name>A0ABS4IFI9_9BACI</name>
<keyword evidence="3" id="KW-1003">Cell membrane</keyword>
<evidence type="ECO:0000256" key="1">
    <source>
        <dbReference type="ARBA" id="ARBA00004651"/>
    </source>
</evidence>
<evidence type="ECO:0000256" key="7">
    <source>
        <dbReference type="ARBA" id="ARBA00023136"/>
    </source>
</evidence>
<evidence type="ECO:0000256" key="6">
    <source>
        <dbReference type="ARBA" id="ARBA00022989"/>
    </source>
</evidence>
<evidence type="ECO:0000313" key="9">
    <source>
        <dbReference type="EMBL" id="MBP1968799.1"/>
    </source>
</evidence>
<accession>A0ABS4IFI9</accession>
<comment type="similarity">
    <text evidence="2">Belongs to the MreD family.</text>
</comment>
<dbReference type="Pfam" id="PF04093">
    <property type="entry name" value="MreD"/>
    <property type="match status" value="1"/>
</dbReference>
<feature type="transmembrane region" description="Helical" evidence="8">
    <location>
        <begin position="30"/>
        <end position="51"/>
    </location>
</feature>
<dbReference type="EMBL" id="JAGGKX010000003">
    <property type="protein sequence ID" value="MBP1968799.1"/>
    <property type="molecule type" value="Genomic_DNA"/>
</dbReference>
<proteinExistence type="inferred from homology"/>
<dbReference type="InterPro" id="IPR007227">
    <property type="entry name" value="Cell_shape_determining_MreD"/>
</dbReference>
<protein>
    <submittedName>
        <fullName evidence="9">Rod shape-determining protein MreD</fullName>
    </submittedName>
</protein>
<feature type="transmembrane region" description="Helical" evidence="8">
    <location>
        <begin position="143"/>
        <end position="161"/>
    </location>
</feature>
<gene>
    <name evidence="9" type="ORF">J2Z83_000893</name>
</gene>
<dbReference type="RefSeq" id="WP_209462019.1">
    <property type="nucleotide sequence ID" value="NZ_CP110224.1"/>
</dbReference>
<keyword evidence="6 8" id="KW-1133">Transmembrane helix</keyword>
<keyword evidence="4 8" id="KW-0812">Transmembrane</keyword>
<comment type="subcellular location">
    <subcellularLocation>
        <location evidence="1">Cell membrane</location>
        <topology evidence="1">Multi-pass membrane protein</topology>
    </subcellularLocation>
</comment>
<keyword evidence="10" id="KW-1185">Reference proteome</keyword>